<dbReference type="Proteomes" id="UP001149165">
    <property type="component" value="Unassembled WGS sequence"/>
</dbReference>
<feature type="domain" description="SGNH hydrolase-type esterase" evidence="1">
    <location>
        <begin position="17"/>
        <end position="222"/>
    </location>
</feature>
<gene>
    <name evidence="2" type="ORF">N7456_011498</name>
</gene>
<dbReference type="FunFam" id="3.40.50.1110:FF:000019">
    <property type="entry name" value="GDSL Lipase/Acylhydrolase family protein"/>
    <property type="match status" value="1"/>
</dbReference>
<keyword evidence="3" id="KW-1185">Reference proteome</keyword>
<dbReference type="CDD" id="cd01838">
    <property type="entry name" value="Isoamyl_acetate_hydrolase_like"/>
    <property type="match status" value="1"/>
</dbReference>
<dbReference type="Pfam" id="PF13472">
    <property type="entry name" value="Lipase_GDSL_2"/>
    <property type="match status" value="1"/>
</dbReference>
<name>A0A9W9ETS0_9EURO</name>
<accession>A0A9W9ETS0</accession>
<evidence type="ECO:0000313" key="3">
    <source>
        <dbReference type="Proteomes" id="UP001149165"/>
    </source>
</evidence>
<reference evidence="2" key="2">
    <citation type="journal article" date="2023" name="IMA Fungus">
        <title>Comparative genomic study of the Penicillium genus elucidates a diverse pangenome and 15 lateral gene transfer events.</title>
        <authorList>
            <person name="Petersen C."/>
            <person name="Sorensen T."/>
            <person name="Nielsen M.R."/>
            <person name="Sondergaard T.E."/>
            <person name="Sorensen J.L."/>
            <person name="Fitzpatrick D.A."/>
            <person name="Frisvad J.C."/>
            <person name="Nielsen K.L."/>
        </authorList>
    </citation>
    <scope>NUCLEOTIDE SEQUENCE</scope>
    <source>
        <strain evidence="2">IBT 30069</strain>
    </source>
</reference>
<dbReference type="InterPro" id="IPR045136">
    <property type="entry name" value="Iah1-like"/>
</dbReference>
<comment type="caution">
    <text evidence="2">The sequence shown here is derived from an EMBL/GenBank/DDBJ whole genome shotgun (WGS) entry which is preliminary data.</text>
</comment>
<dbReference type="InterPro" id="IPR013830">
    <property type="entry name" value="SGNH_hydro"/>
</dbReference>
<reference evidence="2" key="1">
    <citation type="submission" date="2022-11" db="EMBL/GenBank/DDBJ databases">
        <authorList>
            <person name="Petersen C."/>
        </authorList>
    </citation>
    <scope>NUCLEOTIDE SEQUENCE</scope>
    <source>
        <strain evidence="2">IBT 30069</strain>
    </source>
</reference>
<proteinExistence type="predicted"/>
<protein>
    <submittedName>
        <fullName evidence="2">GDSL Lipase/Acylhydrolase family protein</fullName>
    </submittedName>
</protein>
<dbReference type="PANTHER" id="PTHR14209:SF19">
    <property type="entry name" value="ISOAMYL ACETATE-HYDROLYZING ESTERASE 1 HOMOLOG"/>
    <property type="match status" value="1"/>
</dbReference>
<dbReference type="PANTHER" id="PTHR14209">
    <property type="entry name" value="ISOAMYL ACETATE-HYDROLYZING ESTERASE 1"/>
    <property type="match status" value="1"/>
</dbReference>
<evidence type="ECO:0000259" key="1">
    <source>
        <dbReference type="Pfam" id="PF13472"/>
    </source>
</evidence>
<dbReference type="AlphaFoldDB" id="A0A9W9ETS0"/>
<dbReference type="InterPro" id="IPR036514">
    <property type="entry name" value="SGNH_hydro_sf"/>
</dbReference>
<dbReference type="EMBL" id="JAPQKH010000007">
    <property type="protein sequence ID" value="KAJ5087882.1"/>
    <property type="molecule type" value="Genomic_DNA"/>
</dbReference>
<dbReference type="SUPFAM" id="SSF52266">
    <property type="entry name" value="SGNH hydrolase"/>
    <property type="match status" value="1"/>
</dbReference>
<dbReference type="OrthoDB" id="671439at2759"/>
<dbReference type="Gene3D" id="3.40.50.1110">
    <property type="entry name" value="SGNH hydrolase"/>
    <property type="match status" value="1"/>
</dbReference>
<evidence type="ECO:0000313" key="2">
    <source>
        <dbReference type="EMBL" id="KAJ5087882.1"/>
    </source>
</evidence>
<organism evidence="2 3">
    <name type="scientific">Penicillium angulare</name>
    <dbReference type="NCBI Taxonomy" id="116970"/>
    <lineage>
        <taxon>Eukaryota</taxon>
        <taxon>Fungi</taxon>
        <taxon>Dikarya</taxon>
        <taxon>Ascomycota</taxon>
        <taxon>Pezizomycotina</taxon>
        <taxon>Eurotiomycetes</taxon>
        <taxon>Eurotiomycetidae</taxon>
        <taxon>Eurotiales</taxon>
        <taxon>Aspergillaceae</taxon>
        <taxon>Penicillium</taxon>
    </lineage>
</organism>
<sequence>MASSNDVAGKAYDQFILFGDSITQMSSDPAMGYGLQPALQDAYSRKLDVINRGFGGYTTIHANNVFAKFFPAPETATVRFMTIFFGANDACVEGHQQHVPIETFKENLKKLIQHPATVAQKPRIILITPPPINEYQLEGFDHAKDTAHPSRTAAITKTYGEAVKEVGKSLNVPVADIWTTFMHSVGWQEGQPLIGSRDAPRNEKFDSLFVDGLHLTGDGYRLVFSEVMKEINATWPDESPNNLPMVFPAWTTFYE</sequence>